<dbReference type="InterPro" id="IPR010982">
    <property type="entry name" value="Lambda_DNA-bd_dom_sf"/>
</dbReference>
<dbReference type="SUPFAM" id="SSF47413">
    <property type="entry name" value="lambda repressor-like DNA-binding domains"/>
    <property type="match status" value="1"/>
</dbReference>
<protein>
    <submittedName>
        <fullName evidence="3">Helix-turn-helix transcriptional regulator</fullName>
    </submittedName>
</protein>
<dbReference type="KEGG" id="gyu:FE374_16460"/>
<name>A0A5B8C7K4_9MICO</name>
<gene>
    <name evidence="3" type="ORF">FE374_16460</name>
</gene>
<dbReference type="PANTHER" id="PTHR46558">
    <property type="entry name" value="TRACRIPTIONAL REGULATORY PROTEIN-RELATED-RELATED"/>
    <property type="match status" value="1"/>
</dbReference>
<accession>A0A5B8C7K4</accession>
<evidence type="ECO:0000313" key="3">
    <source>
        <dbReference type="EMBL" id="QDC26000.1"/>
    </source>
</evidence>
<dbReference type="Proteomes" id="UP000314616">
    <property type="component" value="Chromosome"/>
</dbReference>
<dbReference type="CDD" id="cd00093">
    <property type="entry name" value="HTH_XRE"/>
    <property type="match status" value="1"/>
</dbReference>
<dbReference type="PANTHER" id="PTHR46558:SF4">
    <property type="entry name" value="DNA-BIDING PHAGE PROTEIN"/>
    <property type="match status" value="1"/>
</dbReference>
<evidence type="ECO:0000259" key="2">
    <source>
        <dbReference type="PROSITE" id="PS50943"/>
    </source>
</evidence>
<dbReference type="Gene3D" id="1.10.260.40">
    <property type="entry name" value="lambda repressor-like DNA-binding domains"/>
    <property type="match status" value="1"/>
</dbReference>
<dbReference type="InterPro" id="IPR001387">
    <property type="entry name" value="Cro/C1-type_HTH"/>
</dbReference>
<organism evidence="3 4">
    <name type="scientific">Georgenia yuyongxinii</name>
    <dbReference type="NCBI Taxonomy" id="2589797"/>
    <lineage>
        <taxon>Bacteria</taxon>
        <taxon>Bacillati</taxon>
        <taxon>Actinomycetota</taxon>
        <taxon>Actinomycetes</taxon>
        <taxon>Micrococcales</taxon>
        <taxon>Bogoriellaceae</taxon>
        <taxon>Georgenia</taxon>
    </lineage>
</organism>
<dbReference type="AlphaFoldDB" id="A0A5B8C7K4"/>
<sequence length="82" mass="8971">MVPQRESTRPVVPVRARRKELGLTQAELAAAVHISRQTVISIESGGYAPSVYLALRIARALGAPVEDLFIEADDDSEKEARQ</sequence>
<dbReference type="OrthoDB" id="7428772at2"/>
<keyword evidence="1" id="KW-0238">DNA-binding</keyword>
<evidence type="ECO:0000256" key="1">
    <source>
        <dbReference type="ARBA" id="ARBA00023125"/>
    </source>
</evidence>
<feature type="domain" description="HTH cro/C1-type" evidence="2">
    <location>
        <begin position="14"/>
        <end position="68"/>
    </location>
</feature>
<dbReference type="SMART" id="SM00530">
    <property type="entry name" value="HTH_XRE"/>
    <property type="match status" value="1"/>
</dbReference>
<dbReference type="Pfam" id="PF01381">
    <property type="entry name" value="HTH_3"/>
    <property type="match status" value="1"/>
</dbReference>
<evidence type="ECO:0000313" key="4">
    <source>
        <dbReference type="Proteomes" id="UP000314616"/>
    </source>
</evidence>
<reference evidence="3 4" key="1">
    <citation type="submission" date="2019-05" db="EMBL/GenBank/DDBJ databases">
        <title>Georgenia *** sp. nov., and Georgenia *** sp. nov., isolated from the intestinal contents of plateau pika (Ochotona curzoniae) in the Qinghai-Tibet plateau of China.</title>
        <authorList>
            <person name="Tian Z."/>
        </authorList>
    </citation>
    <scope>NUCLEOTIDE SEQUENCE [LARGE SCALE GENOMIC DNA]</scope>
    <source>
        <strain evidence="3 4">Z443</strain>
    </source>
</reference>
<dbReference type="EMBL" id="CP040915">
    <property type="protein sequence ID" value="QDC26000.1"/>
    <property type="molecule type" value="Genomic_DNA"/>
</dbReference>
<dbReference type="GO" id="GO:0003677">
    <property type="term" value="F:DNA binding"/>
    <property type="evidence" value="ECO:0007669"/>
    <property type="project" value="UniProtKB-KW"/>
</dbReference>
<proteinExistence type="predicted"/>
<dbReference type="PROSITE" id="PS50943">
    <property type="entry name" value="HTH_CROC1"/>
    <property type="match status" value="1"/>
</dbReference>
<dbReference type="RefSeq" id="WP_139930294.1">
    <property type="nucleotide sequence ID" value="NZ_CP040915.1"/>
</dbReference>